<evidence type="ECO:0000313" key="2">
    <source>
        <dbReference type="EMBL" id="AUB85052.1"/>
    </source>
</evidence>
<reference evidence="2 3" key="1">
    <citation type="submission" date="2017-03" db="EMBL/GenBank/DDBJ databases">
        <title>Complete genome sequence of Candidatus 'Thiodictyon syntrophicum' sp. nov. strain Cad16T, a photolithoautotroph purple sulfur bacterium isolated from an alpine meromictic lake.</title>
        <authorList>
            <person name="Luedin S.M."/>
            <person name="Pothier J.F."/>
            <person name="Danza F."/>
            <person name="Storelli N."/>
            <person name="Wittwer M."/>
            <person name="Tonolla M."/>
        </authorList>
    </citation>
    <scope>NUCLEOTIDE SEQUENCE [LARGE SCALE GENOMIC DNA]</scope>
    <source>
        <strain evidence="2 3">Cad16T</strain>
        <plasmid evidence="3">Plasmid pts417</plasmid>
    </source>
</reference>
<proteinExistence type="predicted"/>
<dbReference type="KEGG" id="tsy:THSYN_29400"/>
<evidence type="ECO:0000313" key="3">
    <source>
        <dbReference type="Proteomes" id="UP000232638"/>
    </source>
</evidence>
<dbReference type="Proteomes" id="UP000232638">
    <property type="component" value="Plasmid pTs417"/>
</dbReference>
<organism evidence="2 3">
    <name type="scientific">Candidatus Thiodictyon syntrophicum</name>
    <dbReference type="NCBI Taxonomy" id="1166950"/>
    <lineage>
        <taxon>Bacteria</taxon>
        <taxon>Pseudomonadati</taxon>
        <taxon>Pseudomonadota</taxon>
        <taxon>Gammaproteobacteria</taxon>
        <taxon>Chromatiales</taxon>
        <taxon>Chromatiaceae</taxon>
        <taxon>Thiodictyon</taxon>
    </lineage>
</organism>
<dbReference type="EMBL" id="CP020371">
    <property type="protein sequence ID" value="AUB85052.1"/>
    <property type="molecule type" value="Genomic_DNA"/>
</dbReference>
<keyword evidence="3" id="KW-1185">Reference proteome</keyword>
<keyword evidence="2" id="KW-0614">Plasmid</keyword>
<dbReference type="RefSeq" id="WP_100922706.1">
    <property type="nucleotide sequence ID" value="NZ_CP020371.1"/>
</dbReference>
<gene>
    <name evidence="2" type="ORF">THSYN_29400</name>
</gene>
<evidence type="ECO:0000259" key="1">
    <source>
        <dbReference type="PROSITE" id="PS51664"/>
    </source>
</evidence>
<accession>A0A2K8UHQ5</accession>
<dbReference type="PANTHER" id="PTHR37809:SF1">
    <property type="entry name" value="RIBOSOMAL PROTEIN S12 METHYLTHIOTRANSFERASE ACCESSORY FACTOR YCAO"/>
    <property type="match status" value="1"/>
</dbReference>
<protein>
    <recommendedName>
        <fullName evidence="1">YcaO domain-containing protein</fullName>
    </recommendedName>
</protein>
<dbReference type="PROSITE" id="PS51664">
    <property type="entry name" value="YCAO"/>
    <property type="match status" value="1"/>
</dbReference>
<dbReference type="PANTHER" id="PTHR37809">
    <property type="entry name" value="RIBOSOMAL PROTEIN S12 METHYLTHIOTRANSFERASE ACCESSORY FACTOR YCAO"/>
    <property type="match status" value="1"/>
</dbReference>
<dbReference type="InterPro" id="IPR003776">
    <property type="entry name" value="YcaO-like_dom"/>
</dbReference>
<dbReference type="Pfam" id="PF02624">
    <property type="entry name" value="YcaO"/>
    <property type="match status" value="1"/>
</dbReference>
<dbReference type="AlphaFoldDB" id="A0A2K8UHQ5"/>
<geneLocation type="plasmid" evidence="3">
    <name>pts417</name>
</geneLocation>
<name>A0A2K8UHQ5_9GAMM</name>
<dbReference type="Gene3D" id="3.30.160.660">
    <property type="match status" value="1"/>
</dbReference>
<dbReference type="NCBIfam" id="TIGR00702">
    <property type="entry name" value="YcaO-type kinase domain"/>
    <property type="match status" value="1"/>
</dbReference>
<feature type="domain" description="YcaO" evidence="1">
    <location>
        <begin position="78"/>
        <end position="417"/>
    </location>
</feature>
<sequence>MRGDDTTLLETVGADAELIVADGSARLQSAEDTFGGIHCAIERAGITRLADVTGLDVVGIPTWQAIRPLAITLSVSQGKGCTPVQARVSAAMESIEQATWERFSPPPRWETLSGMRGERFISPAELADAVYGPVSVDTVLPWIDVRDIVSGAVFWVPHDTICVQRLGSYRKAARWAYASTNGLASGNSIGEACLHGLLEVIERDAETCADHLMEHEAVPRPRIDTATFGAPYVKELIEKVNSAGLGLLIFSNENPFAICCYSAYLEDRDTLFHTNVGHGAHLDPNVAAARAITEAAQGRITMISGTREDNARADYRVLHEVGESLLRRGRYEAELAGATVPAAAPMTLPRRLHGMLAIVVDRLRSEGFTRILQREITDEKIGVPVVKVLVPGLSGYHRPLAQRMESYRAWKSSVARA</sequence>